<dbReference type="PANTHER" id="PTHR18964">
    <property type="entry name" value="ROK (REPRESSOR, ORF, KINASE) FAMILY"/>
    <property type="match status" value="1"/>
</dbReference>
<dbReference type="InterPro" id="IPR043129">
    <property type="entry name" value="ATPase_NBD"/>
</dbReference>
<dbReference type="Gene3D" id="1.10.10.10">
    <property type="entry name" value="Winged helix-like DNA-binding domain superfamily/Winged helix DNA-binding domain"/>
    <property type="match status" value="1"/>
</dbReference>
<name>A0A8J3PMN8_9ACTN</name>
<dbReference type="InterPro" id="IPR036388">
    <property type="entry name" value="WH-like_DNA-bd_sf"/>
</dbReference>
<dbReference type="Proteomes" id="UP000653674">
    <property type="component" value="Unassembled WGS sequence"/>
</dbReference>
<reference evidence="2" key="1">
    <citation type="submission" date="2021-01" db="EMBL/GenBank/DDBJ databases">
        <title>Whole genome shotgun sequence of Planosporangium flavigriseum NBRC 105377.</title>
        <authorList>
            <person name="Komaki H."/>
            <person name="Tamura T."/>
        </authorList>
    </citation>
    <scope>NUCLEOTIDE SEQUENCE</scope>
    <source>
        <strain evidence="2">NBRC 105377</strain>
    </source>
</reference>
<dbReference type="Gene3D" id="3.30.420.40">
    <property type="match status" value="2"/>
</dbReference>
<evidence type="ECO:0000256" key="1">
    <source>
        <dbReference type="ARBA" id="ARBA00006479"/>
    </source>
</evidence>
<dbReference type="InterPro" id="IPR000600">
    <property type="entry name" value="ROK"/>
</dbReference>
<dbReference type="PANTHER" id="PTHR18964:SF149">
    <property type="entry name" value="BIFUNCTIONAL UDP-N-ACETYLGLUCOSAMINE 2-EPIMERASE_N-ACETYLMANNOSAMINE KINASE"/>
    <property type="match status" value="1"/>
</dbReference>
<proteinExistence type="inferred from homology"/>
<dbReference type="SUPFAM" id="SSF46785">
    <property type="entry name" value="Winged helix' DNA-binding domain"/>
    <property type="match status" value="1"/>
</dbReference>
<evidence type="ECO:0000313" key="3">
    <source>
        <dbReference type="Proteomes" id="UP000653674"/>
    </source>
</evidence>
<keyword evidence="2" id="KW-0808">Transferase</keyword>
<sequence length="401" mass="41364">MRSAGQTPAGLTPAVAPSLMRTMNQRLLLDRLFTNGPATRPQLARDTGLSQPTVHAALADLEQAGLARAAGRPETGHGRPAQLYEADPSAGTVAAVDIGHDWLRLVVTDLASNQLSRIDVRNDARSARALVERVSAAVADAAAKASLPTTAITHTVIGSPGVFRPQQGSVAYAANLPGWQRPGLAEALTAQIGTPVTIDNDANLAALGEHSEGAGRGVTHFAYLHVGTGVGLGLILNGHIYRGFSGAAGEVGYIPLGEPPYDQARNPERGILEEALAADAVVAYARAAGMSDPLTAAAVFAAAREGVQPALTAVRREAERLAQLIAAVCAFLDPELIVIGGGVGQNLDMLESDLQTALQRITPLRARLAVGELGTDAVLRGAIATGVAIAREAVFTARLGS</sequence>
<comment type="caution">
    <text evidence="2">The sequence shown here is derived from an EMBL/GenBank/DDBJ whole genome shotgun (WGS) entry which is preliminary data.</text>
</comment>
<dbReference type="CDD" id="cd00090">
    <property type="entry name" value="HTH_ARSR"/>
    <property type="match status" value="1"/>
</dbReference>
<gene>
    <name evidence="2" type="ORF">Pfl04_29130</name>
</gene>
<keyword evidence="2" id="KW-0418">Kinase</keyword>
<dbReference type="Pfam" id="PF00480">
    <property type="entry name" value="ROK"/>
    <property type="match status" value="1"/>
</dbReference>
<comment type="similarity">
    <text evidence="1">Belongs to the ROK (NagC/XylR) family.</text>
</comment>
<dbReference type="InterPro" id="IPR036390">
    <property type="entry name" value="WH_DNA-bd_sf"/>
</dbReference>
<dbReference type="GO" id="GO:0016301">
    <property type="term" value="F:kinase activity"/>
    <property type="evidence" value="ECO:0007669"/>
    <property type="project" value="UniProtKB-KW"/>
</dbReference>
<dbReference type="InterPro" id="IPR011991">
    <property type="entry name" value="ArsR-like_HTH"/>
</dbReference>
<accession>A0A8J3PMN8</accession>
<dbReference type="SUPFAM" id="SSF53067">
    <property type="entry name" value="Actin-like ATPase domain"/>
    <property type="match status" value="1"/>
</dbReference>
<organism evidence="2 3">
    <name type="scientific">Planosporangium flavigriseum</name>
    <dbReference type="NCBI Taxonomy" id="373681"/>
    <lineage>
        <taxon>Bacteria</taxon>
        <taxon>Bacillati</taxon>
        <taxon>Actinomycetota</taxon>
        <taxon>Actinomycetes</taxon>
        <taxon>Micromonosporales</taxon>
        <taxon>Micromonosporaceae</taxon>
        <taxon>Planosporangium</taxon>
    </lineage>
</organism>
<dbReference type="EMBL" id="BONU01000018">
    <property type="protein sequence ID" value="GIG74509.1"/>
    <property type="molecule type" value="Genomic_DNA"/>
</dbReference>
<dbReference type="CDD" id="cd23763">
    <property type="entry name" value="ASKHA_ATPase_ROK"/>
    <property type="match status" value="1"/>
</dbReference>
<keyword evidence="3" id="KW-1185">Reference proteome</keyword>
<dbReference type="AlphaFoldDB" id="A0A8J3PMN8"/>
<dbReference type="Pfam" id="PF13412">
    <property type="entry name" value="HTH_24"/>
    <property type="match status" value="1"/>
</dbReference>
<protein>
    <submittedName>
        <fullName evidence="2">Sugar kinase</fullName>
    </submittedName>
</protein>
<evidence type="ECO:0000313" key="2">
    <source>
        <dbReference type="EMBL" id="GIG74509.1"/>
    </source>
</evidence>